<dbReference type="SUPFAM" id="SSF47240">
    <property type="entry name" value="Ferritin-like"/>
    <property type="match status" value="1"/>
</dbReference>
<evidence type="ECO:0000259" key="1">
    <source>
        <dbReference type="Pfam" id="PF09968"/>
    </source>
</evidence>
<accession>A0A2M7XFS7</accession>
<feature type="domain" description="DUF2202" evidence="1">
    <location>
        <begin position="55"/>
        <end position="213"/>
    </location>
</feature>
<dbReference type="Gene3D" id="1.20.1260.10">
    <property type="match status" value="1"/>
</dbReference>
<protein>
    <recommendedName>
        <fullName evidence="1">DUF2202 domain-containing protein</fullName>
    </recommendedName>
</protein>
<evidence type="ECO:0000313" key="2">
    <source>
        <dbReference type="EMBL" id="PJA46718.1"/>
    </source>
</evidence>
<dbReference type="Proteomes" id="UP000231263">
    <property type="component" value="Unassembled WGS sequence"/>
</dbReference>
<sequence length="214" mass="23968">MALGLLILITLTLIVLFKTYEKDDQVSYTEQATSVSQPVVAQVTVPVSGQLSEAEITGLIRMREEEMLARDVYNALFDKWEQKTFINISSSEQSHTTAIKNLLVQFNIPDPIQTETPGVYQNPAFTDLYNQLVQKGSTSLVDAFTVGATIEDLDIYDLQNLSADTQNADILRVYSYLIAGSENHLRAFTKQLNMRGANYSAQYLTEDEVTKILN</sequence>
<dbReference type="InterPro" id="IPR012347">
    <property type="entry name" value="Ferritin-like"/>
</dbReference>
<dbReference type="EMBL" id="PFWT01000009">
    <property type="protein sequence ID" value="PJA46718.1"/>
    <property type="molecule type" value="Genomic_DNA"/>
</dbReference>
<dbReference type="InterPro" id="IPR009078">
    <property type="entry name" value="Ferritin-like_SF"/>
</dbReference>
<dbReference type="AlphaFoldDB" id="A0A2M7XFS7"/>
<dbReference type="InterPro" id="IPR019243">
    <property type="entry name" value="DUF2202"/>
</dbReference>
<dbReference type="Pfam" id="PF09968">
    <property type="entry name" value="DUF2202"/>
    <property type="match status" value="1"/>
</dbReference>
<evidence type="ECO:0000313" key="3">
    <source>
        <dbReference type="Proteomes" id="UP000231263"/>
    </source>
</evidence>
<gene>
    <name evidence="2" type="ORF">CO173_01780</name>
</gene>
<dbReference type="CDD" id="cd01048">
    <property type="entry name" value="Ferritin_like_AB2"/>
    <property type="match status" value="1"/>
</dbReference>
<comment type="caution">
    <text evidence="2">The sequence shown here is derived from an EMBL/GenBank/DDBJ whole genome shotgun (WGS) entry which is preliminary data.</text>
</comment>
<organism evidence="2 3">
    <name type="scientific">Candidatus Uhrbacteria bacterium CG_4_9_14_3_um_filter_41_35</name>
    <dbReference type="NCBI Taxonomy" id="1975034"/>
    <lineage>
        <taxon>Bacteria</taxon>
        <taxon>Candidatus Uhriibacteriota</taxon>
    </lineage>
</organism>
<proteinExistence type="predicted"/>
<reference evidence="3" key="1">
    <citation type="submission" date="2017-09" db="EMBL/GenBank/DDBJ databases">
        <title>Depth-based differentiation of microbial function through sediment-hosted aquifers and enrichment of novel symbionts in the deep terrestrial subsurface.</title>
        <authorList>
            <person name="Probst A.J."/>
            <person name="Ladd B."/>
            <person name="Jarett J.K."/>
            <person name="Geller-Mcgrath D.E."/>
            <person name="Sieber C.M.K."/>
            <person name="Emerson J.B."/>
            <person name="Anantharaman K."/>
            <person name="Thomas B.C."/>
            <person name="Malmstrom R."/>
            <person name="Stieglmeier M."/>
            <person name="Klingl A."/>
            <person name="Woyke T."/>
            <person name="Ryan C.M."/>
            <person name="Banfield J.F."/>
        </authorList>
    </citation>
    <scope>NUCLEOTIDE SEQUENCE [LARGE SCALE GENOMIC DNA]</scope>
</reference>
<name>A0A2M7XFS7_9BACT</name>